<evidence type="ECO:0000256" key="16">
    <source>
        <dbReference type="SAM" id="MobiDB-lite"/>
    </source>
</evidence>
<comment type="cofactor">
    <cofactor evidence="1">
        <name>Mn(2+)</name>
        <dbReference type="ChEBI" id="CHEBI:29035"/>
    </cofactor>
</comment>
<evidence type="ECO:0000256" key="15">
    <source>
        <dbReference type="HAMAP-Rule" id="MF_03110"/>
    </source>
</evidence>
<dbReference type="Proteomes" id="UP001140511">
    <property type="component" value="Unassembled WGS sequence"/>
</dbReference>
<keyword evidence="8" id="KW-0378">Hydrolase</keyword>
<feature type="compositionally biased region" description="Basic and acidic residues" evidence="16">
    <location>
        <begin position="61"/>
        <end position="72"/>
    </location>
</feature>
<dbReference type="InterPro" id="IPR039121">
    <property type="entry name" value="NUDT19"/>
</dbReference>
<comment type="caution">
    <text evidence="18">The sequence shown here is derived from an EMBL/GenBank/DDBJ whole genome shotgun (WGS) entry which is preliminary data.</text>
</comment>
<keyword evidence="6" id="KW-0479">Metal-binding</keyword>
<dbReference type="InterPro" id="IPR015797">
    <property type="entry name" value="NUDIX_hydrolase-like_dom_sf"/>
</dbReference>
<feature type="region of interest" description="Disordered" evidence="16">
    <location>
        <begin position="543"/>
        <end position="571"/>
    </location>
</feature>
<dbReference type="PROSITE" id="PS51462">
    <property type="entry name" value="NUDIX"/>
    <property type="match status" value="1"/>
</dbReference>
<dbReference type="GO" id="GO:0017108">
    <property type="term" value="F:5'-flap endonuclease activity"/>
    <property type="evidence" value="ECO:0007669"/>
    <property type="project" value="InterPro"/>
</dbReference>
<accession>A0A9W9E8S8</accession>
<keyword evidence="19" id="KW-1185">Reference proteome</keyword>
<feature type="region of interest" description="Disordered" evidence="16">
    <location>
        <begin position="936"/>
        <end position="967"/>
    </location>
</feature>
<dbReference type="SUPFAM" id="SSF55811">
    <property type="entry name" value="Nudix"/>
    <property type="match status" value="1"/>
</dbReference>
<dbReference type="GO" id="GO:0033557">
    <property type="term" value="C:Slx1-Slx4 complex"/>
    <property type="evidence" value="ECO:0007669"/>
    <property type="project" value="UniProtKB-UniRule"/>
</dbReference>
<keyword evidence="7 15" id="KW-0227">DNA damage</keyword>
<dbReference type="CDD" id="cd18870">
    <property type="entry name" value="NUDIX_AcylCoAdiphos_Nudt19"/>
    <property type="match status" value="1"/>
</dbReference>
<dbReference type="EMBL" id="JAOPEN010000002">
    <property type="protein sequence ID" value="KAJ4862309.1"/>
    <property type="molecule type" value="Genomic_DNA"/>
</dbReference>
<feature type="compositionally biased region" description="Basic residues" evidence="16">
    <location>
        <begin position="290"/>
        <end position="302"/>
    </location>
</feature>
<evidence type="ECO:0000256" key="10">
    <source>
        <dbReference type="ARBA" id="ARBA00023172"/>
    </source>
</evidence>
<keyword evidence="5 15" id="KW-0597">Phosphoprotein</keyword>
<evidence type="ECO:0000256" key="7">
    <source>
        <dbReference type="ARBA" id="ARBA00022763"/>
    </source>
</evidence>
<organism evidence="18 19">
    <name type="scientific">Trichoderma breve</name>
    <dbReference type="NCBI Taxonomy" id="2034170"/>
    <lineage>
        <taxon>Eukaryota</taxon>
        <taxon>Fungi</taxon>
        <taxon>Dikarya</taxon>
        <taxon>Ascomycota</taxon>
        <taxon>Pezizomycotina</taxon>
        <taxon>Sordariomycetes</taxon>
        <taxon>Hypocreomycetidae</taxon>
        <taxon>Hypocreales</taxon>
        <taxon>Hypocreaceae</taxon>
        <taxon>Trichoderma</taxon>
    </lineage>
</organism>
<evidence type="ECO:0000256" key="1">
    <source>
        <dbReference type="ARBA" id="ARBA00001936"/>
    </source>
</evidence>
<keyword evidence="18" id="KW-0540">Nuclease</keyword>
<dbReference type="GO" id="GO:0016818">
    <property type="term" value="F:hydrolase activity, acting on acid anhydrides, in phosphorus-containing anhydrides"/>
    <property type="evidence" value="ECO:0007669"/>
    <property type="project" value="InterPro"/>
</dbReference>
<comment type="PTM">
    <text evidence="15">Phosphorylated in response to DNA damage.</text>
</comment>
<keyword evidence="11 15" id="KW-0234">DNA repair</keyword>
<dbReference type="InterPro" id="IPR018574">
    <property type="entry name" value="Structure-sp_endonuc_su_Slx4"/>
</dbReference>
<feature type="region of interest" description="Disordered" evidence="16">
    <location>
        <begin position="274"/>
        <end position="373"/>
    </location>
</feature>
<evidence type="ECO:0000256" key="6">
    <source>
        <dbReference type="ARBA" id="ARBA00022723"/>
    </source>
</evidence>
<protein>
    <recommendedName>
        <fullName evidence="14 15">Structure-specific endonuclease subunit SLX4</fullName>
    </recommendedName>
</protein>
<dbReference type="GO" id="GO:0046872">
    <property type="term" value="F:metal ion binding"/>
    <property type="evidence" value="ECO:0007669"/>
    <property type="project" value="UniProtKB-KW"/>
</dbReference>
<evidence type="ECO:0000256" key="8">
    <source>
        <dbReference type="ARBA" id="ARBA00022801"/>
    </source>
</evidence>
<evidence type="ECO:0000313" key="18">
    <source>
        <dbReference type="EMBL" id="KAJ4862309.1"/>
    </source>
</evidence>
<keyword evidence="10 15" id="KW-0233">DNA recombination</keyword>
<dbReference type="HAMAP" id="MF_03110">
    <property type="entry name" value="Endonuc_su_Slx4"/>
    <property type="match status" value="1"/>
</dbReference>
<sequence length="1292" mass="141549">MASPNAFILSPSRSSNQKSRFFRSSSPDLPAVGDILSPNAKIRPLKHGNQELVISSDEETEIKKTGNKEHTEPLLAGLTPSVSTGSRTMEPDDSSLFIIEPPIMHTPEARRHHATPPKFRAKSSSPVKDERWKMFKSKADSTKSEIDEATPMEMDIVEPPSAQQPTFDPSSPAVRTKSTRAENDINEPLMLEPATLRRLDWTPPSNKTSTILPLHSPTIDGLHSPGEAQEAAKSFEQILEAYKCTMDNLQQDASMASDSDTSILRKRKLVELVTTSAAPTEPSPGVKTKAPVKQKAPKKKPRTLTEIATSAYRVPDPSEPASLILDDDATSTTKESDAPTTKGGSKAKPRKRISKGAAKKKKKATPPPRPILLPPTEALKEVARQDFVFGTSSQLAIENSPTFLRELHAAMRRSNQTEYIDLDTPLNSDGIEPPERKRLWAAAARDVDGDLFDLEMSRIIERSSQLLPAISDDDPFGYTGVDRKTTTSAVSVNGVDTSLQNESLVHSAVVPQHKNIEPIQLVDEDSMLIGSDISTGSPIQRRIKSAANSQPIEPNDTCKDGDPQQAEQAVSKPSFELFTDAQLSKEIASYGFKAVKSRQAKISLLEQCWQAGNATNNEVKTPRGRPRKNSASSPEVHEPPPSAQAPVSPLKRRGRPKKAASTTKGTTASTSKSKKVSTKTTAEASTTPKRKPAAAKVVVEIPDSESDSDLGMSPNPSSSPESGFSPPPAVDLSLSLMDDTDPSLALTSTQDRSLSYEYITKAVQSAPRTTDPANPSWHEKMLLYDPIVLEDFTTWLNCGQLTRVGFDGEVSTMEVKQWCESKSICCLWKVNLRARSIRAKMVAFPAKLNRRTGPRLVATPCKSSARSKHPLQISPPIRRLLFLTLSVSMNLVSCAVTRSLPRRVSSLASSAHRPTIEHLHAIQLTTIMASKSPTWTRLYSSPASPQKEEGKDPKAAKKPIPEPRPSSSIVLLSPTNEVLLLHRVKTSTSFASAHVFPGGNLDAFHDGDIPAPGAEDRHVDGPAYRLGAIRECFEETGILLANKDGRLVDLPQQERDEARKRIHGSQIKFADYLKSIGAEPDLDGLVPFTRWVTPVGVPKRFTTQMYLYLIPISRTGVPSEMLVPTPDGGIEHTEALFAPPQTFLSRVAANKMILFPPQYYILSLLTKFLKGPTASVEEGPVYYTKQRRALLKFLRSTPTADTDKGKAHVTSNISWADKVMSPYHLFVRKSDKRVVLGLEKPGLELRDSDRGGDWERVVLVSFGKAGPSQVEVRLREDVLREEKEASPEGSKL</sequence>
<reference evidence="18" key="1">
    <citation type="submission" date="2022-09" db="EMBL/GenBank/DDBJ databases">
        <title>Chromosome-level assembly of Trichoderma breve T069, a fungus used in development of biopesticide product.</title>
        <authorList>
            <person name="Lin R."/>
            <person name="Liu T."/>
        </authorList>
    </citation>
    <scope>NUCLEOTIDE SEQUENCE</scope>
    <source>
        <strain evidence="18">T069</strain>
    </source>
</reference>
<keyword evidence="13 15" id="KW-0539">Nucleus</keyword>
<evidence type="ECO:0000256" key="9">
    <source>
        <dbReference type="ARBA" id="ARBA00022842"/>
    </source>
</evidence>
<feature type="compositionally biased region" description="Low complexity" evidence="16">
    <location>
        <begin position="678"/>
        <end position="687"/>
    </location>
</feature>
<keyword evidence="9" id="KW-0460">Magnesium</keyword>
<evidence type="ECO:0000256" key="13">
    <source>
        <dbReference type="ARBA" id="ARBA00023242"/>
    </source>
</evidence>
<evidence type="ECO:0000256" key="3">
    <source>
        <dbReference type="ARBA" id="ARBA00004123"/>
    </source>
</evidence>
<feature type="compositionally biased region" description="Polar residues" evidence="16">
    <location>
        <begin position="11"/>
        <end position="27"/>
    </location>
</feature>
<keyword evidence="12" id="KW-0464">Manganese</keyword>
<keyword evidence="18" id="KW-0255">Endonuclease</keyword>
<name>A0A9W9E8S8_9HYPO</name>
<comment type="similarity">
    <text evidence="4 15">Belongs to the SLX4 family.</text>
</comment>
<dbReference type="InterPro" id="IPR000086">
    <property type="entry name" value="NUDIX_hydrolase_dom"/>
</dbReference>
<proteinExistence type="inferred from homology"/>
<gene>
    <name evidence="15" type="primary">SLX4</name>
    <name evidence="18" type="ORF">T069G_03263</name>
</gene>
<feature type="compositionally biased region" description="Basic and acidic residues" evidence="16">
    <location>
        <begin position="127"/>
        <end position="146"/>
    </location>
</feature>
<evidence type="ECO:0000256" key="12">
    <source>
        <dbReference type="ARBA" id="ARBA00023211"/>
    </source>
</evidence>
<feature type="compositionally biased region" description="Polar residues" evidence="16">
    <location>
        <begin position="330"/>
        <end position="343"/>
    </location>
</feature>
<evidence type="ECO:0000313" key="19">
    <source>
        <dbReference type="Proteomes" id="UP001140511"/>
    </source>
</evidence>
<dbReference type="PANTHER" id="PTHR12318:SF0">
    <property type="entry name" value="ACYL-COENZYME A DIPHOSPHATASE NUDT19"/>
    <property type="match status" value="1"/>
</dbReference>
<comment type="subcellular location">
    <subcellularLocation>
        <location evidence="3 15">Nucleus</location>
    </subcellularLocation>
</comment>
<feature type="compositionally biased region" description="Basic and acidic residues" evidence="16">
    <location>
        <begin position="946"/>
        <end position="961"/>
    </location>
</feature>
<comment type="function">
    <text evidence="15">Regulatory subunit of the SLX1-SLX4 structure-specific endonuclease that resolves DNA secondary structures generated during DNA repair and recombination. Has endonuclease activity towards branched DNA substrates, introducing single-strand cuts in duplex DNA close to junctions with ss-DNA.</text>
</comment>
<evidence type="ECO:0000259" key="17">
    <source>
        <dbReference type="PROSITE" id="PS51462"/>
    </source>
</evidence>
<dbReference type="GO" id="GO:0006281">
    <property type="term" value="P:DNA repair"/>
    <property type="evidence" value="ECO:0007669"/>
    <property type="project" value="UniProtKB-UniRule"/>
</dbReference>
<evidence type="ECO:0000256" key="5">
    <source>
        <dbReference type="ARBA" id="ARBA00022553"/>
    </source>
</evidence>
<dbReference type="GO" id="GO:0005739">
    <property type="term" value="C:mitochondrion"/>
    <property type="evidence" value="ECO:0007669"/>
    <property type="project" value="TreeGrafter"/>
</dbReference>
<evidence type="ECO:0000256" key="14">
    <source>
        <dbReference type="ARBA" id="ARBA00029496"/>
    </source>
</evidence>
<feature type="compositionally biased region" description="Low complexity" evidence="16">
    <location>
        <begin position="713"/>
        <end position="724"/>
    </location>
</feature>
<evidence type="ECO:0000256" key="11">
    <source>
        <dbReference type="ARBA" id="ARBA00023204"/>
    </source>
</evidence>
<comment type="subunit">
    <text evidence="15">Forms a heterodimer with SLX1.</text>
</comment>
<dbReference type="Gene3D" id="3.90.79.10">
    <property type="entry name" value="Nucleoside Triphosphate Pyrophosphohydrolase"/>
    <property type="match status" value="1"/>
</dbReference>
<feature type="region of interest" description="Disordered" evidence="16">
    <location>
        <begin position="615"/>
        <end position="736"/>
    </location>
</feature>
<feature type="compositionally biased region" description="Basic residues" evidence="16">
    <location>
        <begin position="345"/>
        <end position="364"/>
    </location>
</feature>
<feature type="domain" description="Nudix hydrolase" evidence="17">
    <location>
        <begin position="962"/>
        <end position="1160"/>
    </location>
</feature>
<feature type="region of interest" description="Disordered" evidence="16">
    <location>
        <begin position="56"/>
        <end position="93"/>
    </location>
</feature>
<feature type="region of interest" description="Disordered" evidence="16">
    <location>
        <begin position="107"/>
        <end position="190"/>
    </location>
</feature>
<dbReference type="GO" id="GO:0006310">
    <property type="term" value="P:DNA recombination"/>
    <property type="evidence" value="ECO:0007669"/>
    <property type="project" value="UniProtKB-UniRule"/>
</dbReference>
<comment type="cofactor">
    <cofactor evidence="2">
        <name>Mg(2+)</name>
        <dbReference type="ChEBI" id="CHEBI:18420"/>
    </cofactor>
</comment>
<feature type="compositionally biased region" description="Basic residues" evidence="16">
    <location>
        <begin position="110"/>
        <end position="121"/>
    </location>
</feature>
<evidence type="ECO:0000256" key="2">
    <source>
        <dbReference type="ARBA" id="ARBA00001946"/>
    </source>
</evidence>
<evidence type="ECO:0000256" key="4">
    <source>
        <dbReference type="ARBA" id="ARBA00006661"/>
    </source>
</evidence>
<dbReference type="PANTHER" id="PTHR12318">
    <property type="entry name" value="TESTOSTERONE-REGULATED PROTEIN RP2"/>
    <property type="match status" value="1"/>
</dbReference>
<dbReference type="Pfam" id="PF09494">
    <property type="entry name" value="Slx4"/>
    <property type="match status" value="1"/>
</dbReference>
<dbReference type="InterPro" id="IPR027784">
    <property type="entry name" value="Slx4_ascomycetes"/>
</dbReference>
<feature type="compositionally biased region" description="Low complexity" evidence="16">
    <location>
        <begin position="659"/>
        <end position="671"/>
    </location>
</feature>
<dbReference type="GO" id="GO:0006260">
    <property type="term" value="P:DNA replication"/>
    <property type="evidence" value="ECO:0007669"/>
    <property type="project" value="InterPro"/>
</dbReference>
<feature type="region of interest" description="Disordered" evidence="16">
    <location>
        <begin position="1"/>
        <end position="33"/>
    </location>
</feature>